<feature type="compositionally biased region" description="Basic and acidic residues" evidence="1">
    <location>
        <begin position="88"/>
        <end position="97"/>
    </location>
</feature>
<organism evidence="2 3">
    <name type="scientific">Cutaneotrichosporon oleaginosum</name>
    <dbReference type="NCBI Taxonomy" id="879819"/>
    <lineage>
        <taxon>Eukaryota</taxon>
        <taxon>Fungi</taxon>
        <taxon>Dikarya</taxon>
        <taxon>Basidiomycota</taxon>
        <taxon>Agaricomycotina</taxon>
        <taxon>Tremellomycetes</taxon>
        <taxon>Trichosporonales</taxon>
        <taxon>Trichosporonaceae</taxon>
        <taxon>Cutaneotrichosporon</taxon>
    </lineage>
</organism>
<dbReference type="GeneID" id="28980983"/>
<feature type="compositionally biased region" description="Pro residues" evidence="1">
    <location>
        <begin position="31"/>
        <end position="54"/>
    </location>
</feature>
<evidence type="ECO:0000313" key="3">
    <source>
        <dbReference type="Proteomes" id="UP000053611"/>
    </source>
</evidence>
<evidence type="ECO:0000313" key="2">
    <source>
        <dbReference type="EMBL" id="KLT42019.1"/>
    </source>
</evidence>
<dbReference type="STRING" id="879819.A0A0J1B336"/>
<sequence length="479" mass="52929">MSTKAGFTTYPRMTAPSKIPDPLAPNRPLFPLLPHPEETAPPAPPRPELAPPPAGWTRSYHAAPAAYPKELAEAHGTLSRDSTPYKTAEAKAGETKEEKAARFTADAINSVEMRYAVHNWTYAEVQAALPRGHWLAAERWRRDKPTGRGKVLVCTHANGLQKEHWHVALRALLARDPTTPGAVFGTAAELPPTSVEIDDIWLLDDANHAASVDLNAGRLGAVQAWRDDSRDVLNFVTHVLPNVYAGEGRPGWQLGWSANPAPMPKVVGIGHSFGGNALVQAAAARPDLFESLFLVDPMVPPHYVPYDRWLKERLAVYALSAGAIRRRTHWPSRADAAKAMRAQPFFAAWDKEVFDLYVAHGLVPVDYSKPEGEVTLATPSWCEAAVFTEPEGVAHGWMALSKLTCPVGFVMANVPVATYGEERTRDMVWRPPRARNERFPDAGHLITQEKPHKLAESMWRFFTTIDAGVWDKDDDRAKL</sequence>
<dbReference type="EMBL" id="KQ087210">
    <property type="protein sequence ID" value="KLT42019.1"/>
    <property type="molecule type" value="Genomic_DNA"/>
</dbReference>
<dbReference type="AlphaFoldDB" id="A0A0J1B336"/>
<protein>
    <submittedName>
        <fullName evidence="2">Alpha/beta-hydrolase</fullName>
    </submittedName>
</protein>
<dbReference type="OrthoDB" id="94039at2759"/>
<feature type="region of interest" description="Disordered" evidence="1">
    <location>
        <begin position="74"/>
        <end position="97"/>
    </location>
</feature>
<proteinExistence type="predicted"/>
<dbReference type="Proteomes" id="UP000053611">
    <property type="component" value="Unassembled WGS sequence"/>
</dbReference>
<dbReference type="SUPFAM" id="SSF53474">
    <property type="entry name" value="alpha/beta-Hydrolases"/>
    <property type="match status" value="1"/>
</dbReference>
<name>A0A0J1B336_9TREE</name>
<dbReference type="RefSeq" id="XP_018278510.1">
    <property type="nucleotide sequence ID" value="XM_018420380.1"/>
</dbReference>
<reference evidence="2 3" key="1">
    <citation type="submission" date="2015-03" db="EMBL/GenBank/DDBJ databases">
        <title>Genomics and transcriptomics of the oil-accumulating basidiomycete yeast T. oleaginosus allow insights into substrate utilization and the diverse evolutionary trajectories of mating systems in fungi.</title>
        <authorList>
            <consortium name="DOE Joint Genome Institute"/>
            <person name="Kourist R."/>
            <person name="Kracht O."/>
            <person name="Bracharz F."/>
            <person name="Lipzen A."/>
            <person name="Nolan M."/>
            <person name="Ohm R."/>
            <person name="Grigoriev I."/>
            <person name="Sun S."/>
            <person name="Heitman J."/>
            <person name="Bruck T."/>
            <person name="Nowrousian M."/>
        </authorList>
    </citation>
    <scope>NUCLEOTIDE SEQUENCE [LARGE SCALE GENOMIC DNA]</scope>
    <source>
        <strain evidence="2 3">IBC0246</strain>
    </source>
</reference>
<gene>
    <name evidence="2" type="ORF">CC85DRAFT_246605</name>
</gene>
<evidence type="ECO:0000256" key="1">
    <source>
        <dbReference type="SAM" id="MobiDB-lite"/>
    </source>
</evidence>
<accession>A0A0J1B336</accession>
<keyword evidence="3" id="KW-1185">Reference proteome</keyword>
<keyword evidence="2" id="KW-0378">Hydrolase</keyword>
<dbReference type="InterPro" id="IPR029058">
    <property type="entry name" value="AB_hydrolase_fold"/>
</dbReference>
<dbReference type="Gene3D" id="3.40.50.1820">
    <property type="entry name" value="alpha/beta hydrolase"/>
    <property type="match status" value="1"/>
</dbReference>
<dbReference type="GO" id="GO:0016787">
    <property type="term" value="F:hydrolase activity"/>
    <property type="evidence" value="ECO:0007669"/>
    <property type="project" value="UniProtKB-KW"/>
</dbReference>
<feature type="region of interest" description="Disordered" evidence="1">
    <location>
        <begin position="1"/>
        <end position="61"/>
    </location>
</feature>